<dbReference type="Proteomes" id="UP000178448">
    <property type="component" value="Unassembled WGS sequence"/>
</dbReference>
<protein>
    <submittedName>
        <fullName evidence="1">Uncharacterized protein</fullName>
    </submittedName>
</protein>
<reference evidence="1 2" key="1">
    <citation type="journal article" date="2016" name="Nat. Commun.">
        <title>Thousands of microbial genomes shed light on interconnected biogeochemical processes in an aquifer system.</title>
        <authorList>
            <person name="Anantharaman K."/>
            <person name="Brown C.T."/>
            <person name="Hug L.A."/>
            <person name="Sharon I."/>
            <person name="Castelle C.J."/>
            <person name="Probst A.J."/>
            <person name="Thomas B.C."/>
            <person name="Singh A."/>
            <person name="Wilkins M.J."/>
            <person name="Karaoz U."/>
            <person name="Brodie E.L."/>
            <person name="Williams K.H."/>
            <person name="Hubbard S.S."/>
            <person name="Banfield J.F."/>
        </authorList>
    </citation>
    <scope>NUCLEOTIDE SEQUENCE [LARGE SCALE GENOMIC DNA]</scope>
</reference>
<accession>A0A1F5YWD8</accession>
<organism evidence="1 2">
    <name type="scientific">Candidatus Gottesmanbacteria bacterium RBG_16_52_11</name>
    <dbReference type="NCBI Taxonomy" id="1798374"/>
    <lineage>
        <taxon>Bacteria</taxon>
        <taxon>Candidatus Gottesmaniibacteriota</taxon>
    </lineage>
</organism>
<gene>
    <name evidence="1" type="ORF">A2Z33_03600</name>
</gene>
<dbReference type="STRING" id="1798374.A2Z33_03600"/>
<name>A0A1F5YWD8_9BACT</name>
<evidence type="ECO:0000313" key="2">
    <source>
        <dbReference type="Proteomes" id="UP000178448"/>
    </source>
</evidence>
<sequence>MTMNKRVALVILIKNCFSLSNPAKIELLRTVEDMSEEQVEALGKFLAYEREFILKYQNQIIENADALLEAMTEETSVSAASAVQ</sequence>
<dbReference type="AlphaFoldDB" id="A0A1F5YWD8"/>
<proteinExistence type="predicted"/>
<evidence type="ECO:0000313" key="1">
    <source>
        <dbReference type="EMBL" id="OGG04212.1"/>
    </source>
</evidence>
<dbReference type="EMBL" id="MFJD01000004">
    <property type="protein sequence ID" value="OGG04212.1"/>
    <property type="molecule type" value="Genomic_DNA"/>
</dbReference>
<comment type="caution">
    <text evidence="1">The sequence shown here is derived from an EMBL/GenBank/DDBJ whole genome shotgun (WGS) entry which is preliminary data.</text>
</comment>